<dbReference type="OrthoDB" id="3068835at2759"/>
<dbReference type="EMBL" id="PVQB02000200">
    <property type="protein sequence ID" value="KAF4341233.1"/>
    <property type="molecule type" value="Genomic_DNA"/>
</dbReference>
<evidence type="ECO:0000313" key="3">
    <source>
        <dbReference type="Proteomes" id="UP000730481"/>
    </source>
</evidence>
<dbReference type="PANTHER" id="PTHR38887">
    <property type="entry name" value="CHROMOSOME 21, WHOLE GENOME SHOTGUN SEQUENCE"/>
    <property type="match status" value="1"/>
</dbReference>
<organism evidence="2 3">
    <name type="scientific">Fusarium beomiforme</name>
    <dbReference type="NCBI Taxonomy" id="44412"/>
    <lineage>
        <taxon>Eukaryota</taxon>
        <taxon>Fungi</taxon>
        <taxon>Dikarya</taxon>
        <taxon>Ascomycota</taxon>
        <taxon>Pezizomycotina</taxon>
        <taxon>Sordariomycetes</taxon>
        <taxon>Hypocreomycetidae</taxon>
        <taxon>Hypocreales</taxon>
        <taxon>Nectriaceae</taxon>
        <taxon>Fusarium</taxon>
        <taxon>Fusarium burgessii species complex</taxon>
    </lineage>
</organism>
<dbReference type="Proteomes" id="UP000730481">
    <property type="component" value="Unassembled WGS sequence"/>
</dbReference>
<accession>A0A9P5E0K0</accession>
<proteinExistence type="predicted"/>
<evidence type="ECO:0000256" key="1">
    <source>
        <dbReference type="SAM" id="MobiDB-lite"/>
    </source>
</evidence>
<sequence length="378" mass="42047">MGILRDVIGSTIESAQESSQKKRSPYNSGQMSPPRRNPSPYHTASSSSQSSQSYTRHRYDENPKYESYEQSAYADENSYDTRRQAGHCYNDEPPSYTLHPSDAYTTGRPRSSQSASRRNIYQRHSYSHSSPQPSTNMGSSSYPSSHQNGEFRLIAIPQTAFGSGEPFLRGYSSELNRYGITRDQFVEVLDTVNVARTPNPEAQLFQKGANIAGWFLPGVAWIGLIAGQVGVGIATAVGHSSIISKTLSKANMELFAPHGLEMCIVKTEDLDTELGISPYEQRNLPYNMSPVDRLNAYGSRIAYVDQILPDRSDLGRRDPLAIAGRALNKRSNQKKAEDAQEKLDKGEKKGKGLRRLLQLYDDIEWIVVRVSQPIGTGQ</sequence>
<feature type="region of interest" description="Disordered" evidence="1">
    <location>
        <begin position="325"/>
        <end position="347"/>
    </location>
</feature>
<protein>
    <submittedName>
        <fullName evidence="2">Uncharacterized protein</fullName>
    </submittedName>
</protein>
<reference evidence="2" key="1">
    <citation type="journal article" date="2017" name="Mycologia">
        <title>Fusarium algeriense, sp. nov., a novel toxigenic crown rot pathogen of durum wheat from Algeria is nested in the Fusarium burgessii species complex.</title>
        <authorList>
            <person name="Laraba I."/>
            <person name="Keddad A."/>
            <person name="Boureghda H."/>
            <person name="Abdallah N."/>
            <person name="Vaughan M.M."/>
            <person name="Proctor R.H."/>
            <person name="Busman M."/>
            <person name="O'Donnell K."/>
        </authorList>
    </citation>
    <scope>NUCLEOTIDE SEQUENCE</scope>
    <source>
        <strain evidence="2">NRRL 25174</strain>
    </source>
</reference>
<feature type="compositionally biased region" description="Polar residues" evidence="1">
    <location>
        <begin position="108"/>
        <end position="145"/>
    </location>
</feature>
<dbReference type="InterPro" id="IPR053221">
    <property type="entry name" value="Burnettramic_acid_biosynth"/>
</dbReference>
<name>A0A9P5E0K0_9HYPO</name>
<keyword evidence="3" id="KW-1185">Reference proteome</keyword>
<dbReference type="AlphaFoldDB" id="A0A9P5E0K0"/>
<reference evidence="2" key="2">
    <citation type="submission" date="2020-02" db="EMBL/GenBank/DDBJ databases">
        <title>Identification and distribution of gene clusters putatively required for synthesis of sphingolipid metabolism inhibitors in phylogenetically diverse species of the filamentous fungus Fusarium.</title>
        <authorList>
            <person name="Kim H.-S."/>
            <person name="Busman M."/>
            <person name="Brown D.W."/>
            <person name="Divon H."/>
            <person name="Uhlig S."/>
            <person name="Proctor R.H."/>
        </authorList>
    </citation>
    <scope>NUCLEOTIDE SEQUENCE</scope>
    <source>
        <strain evidence="2">NRRL 25174</strain>
    </source>
</reference>
<evidence type="ECO:0000313" key="2">
    <source>
        <dbReference type="EMBL" id="KAF4341233.1"/>
    </source>
</evidence>
<feature type="compositionally biased region" description="Basic and acidic residues" evidence="1">
    <location>
        <begin position="57"/>
        <end position="67"/>
    </location>
</feature>
<feature type="region of interest" description="Disordered" evidence="1">
    <location>
        <begin position="1"/>
        <end position="145"/>
    </location>
</feature>
<dbReference type="PANTHER" id="PTHR38887:SF1">
    <property type="entry name" value="RAS MODIFICATION PROTEIN ERF4"/>
    <property type="match status" value="1"/>
</dbReference>
<feature type="compositionally biased region" description="Basic and acidic residues" evidence="1">
    <location>
        <begin position="334"/>
        <end position="347"/>
    </location>
</feature>
<gene>
    <name evidence="2" type="ORF">FBEOM_4832</name>
</gene>
<comment type="caution">
    <text evidence="2">The sequence shown here is derived from an EMBL/GenBank/DDBJ whole genome shotgun (WGS) entry which is preliminary data.</text>
</comment>